<keyword evidence="2" id="KW-1185">Reference proteome</keyword>
<protein>
    <submittedName>
        <fullName evidence="1">Uncharacterized protein</fullName>
    </submittedName>
</protein>
<dbReference type="AlphaFoldDB" id="A0A1G9M4V3"/>
<accession>A0A1G9M4V3</accession>
<gene>
    <name evidence="1" type="ORF">SAMN05421823_107264</name>
</gene>
<name>A0A1G9M4V3_9BACT</name>
<organism evidence="1 2">
    <name type="scientific">Catalinimonas alkaloidigena</name>
    <dbReference type="NCBI Taxonomy" id="1075417"/>
    <lineage>
        <taxon>Bacteria</taxon>
        <taxon>Pseudomonadati</taxon>
        <taxon>Bacteroidota</taxon>
        <taxon>Cytophagia</taxon>
        <taxon>Cytophagales</taxon>
        <taxon>Catalimonadaceae</taxon>
        <taxon>Catalinimonas</taxon>
    </lineage>
</organism>
<dbReference type="OrthoDB" id="663842at2"/>
<dbReference type="Proteomes" id="UP000198510">
    <property type="component" value="Unassembled WGS sequence"/>
</dbReference>
<reference evidence="1 2" key="1">
    <citation type="submission" date="2016-10" db="EMBL/GenBank/DDBJ databases">
        <authorList>
            <person name="de Groot N.N."/>
        </authorList>
    </citation>
    <scope>NUCLEOTIDE SEQUENCE [LARGE SCALE GENOMIC DNA]</scope>
    <source>
        <strain evidence="1 2">DSM 25186</strain>
    </source>
</reference>
<dbReference type="STRING" id="1075417.SAMN05421823_107264"/>
<dbReference type="EMBL" id="FNFO01000007">
    <property type="protein sequence ID" value="SDL69184.1"/>
    <property type="molecule type" value="Genomic_DNA"/>
</dbReference>
<dbReference type="RefSeq" id="WP_089684685.1">
    <property type="nucleotide sequence ID" value="NZ_FNFO01000007.1"/>
</dbReference>
<evidence type="ECO:0000313" key="2">
    <source>
        <dbReference type="Proteomes" id="UP000198510"/>
    </source>
</evidence>
<evidence type="ECO:0000313" key="1">
    <source>
        <dbReference type="EMBL" id="SDL69184.1"/>
    </source>
</evidence>
<proteinExistence type="predicted"/>
<sequence>MTLPELRQAYADATHDADAAHHLLTTLQALPQPLSAEQQAYLAATLALQARFVGNPLQKLQFANQSKKAFAEAVALDPQNPEVRLLRFAVQRAIPPFLNMSGDMEEDAHAIAQNLHKMDLNNINPTFTRPLLNFVLESGLCTKEEQATLEKARPA</sequence>